<proteinExistence type="predicted"/>
<name>A0A7L4ZY36_9BACT</name>
<dbReference type="EMBL" id="VTWU01000003">
    <property type="protein sequence ID" value="KAA9333474.1"/>
    <property type="molecule type" value="Genomic_DNA"/>
</dbReference>
<dbReference type="RefSeq" id="WP_151078895.1">
    <property type="nucleotide sequence ID" value="NZ_CP047647.1"/>
</dbReference>
<sequence length="153" mass="16576">MNDKQRAKLQMMQATLAVLEEHADLYATNAALTTARQQLADLVADLDPTATTQQRAAGVAKPGAVKKKTKLLLAQRAAEVAAALFAHADATDDLNLQTDADYSEYQLTRATDNDLQRIAKNLHTRATALLPQLQEQGVTAQELTDFQAALTAF</sequence>
<comment type="caution">
    <text evidence="1">The sequence shown here is derived from an EMBL/GenBank/DDBJ whole genome shotgun (WGS) entry which is preliminary data.</text>
</comment>
<evidence type="ECO:0000313" key="2">
    <source>
        <dbReference type="Proteomes" id="UP000326380"/>
    </source>
</evidence>
<reference evidence="1 2" key="1">
    <citation type="submission" date="2019-09" db="EMBL/GenBank/DDBJ databases">
        <title>Genome sequence of Hymenobacter sp. M3.</title>
        <authorList>
            <person name="Srinivasan S."/>
        </authorList>
    </citation>
    <scope>NUCLEOTIDE SEQUENCE [LARGE SCALE GENOMIC DNA]</scope>
    <source>
        <strain evidence="1 2">M3</strain>
    </source>
</reference>
<dbReference type="Proteomes" id="UP000326380">
    <property type="component" value="Unassembled WGS sequence"/>
</dbReference>
<keyword evidence="2" id="KW-1185">Reference proteome</keyword>
<dbReference type="AlphaFoldDB" id="A0A7L4ZY36"/>
<evidence type="ECO:0000313" key="1">
    <source>
        <dbReference type="EMBL" id="KAA9333474.1"/>
    </source>
</evidence>
<protein>
    <submittedName>
        <fullName evidence="1">Uncharacterized protein</fullName>
    </submittedName>
</protein>
<organism evidence="1 2">
    <name type="scientific">Hymenobacter busanensis</name>
    <dbReference type="NCBI Taxonomy" id="2607656"/>
    <lineage>
        <taxon>Bacteria</taxon>
        <taxon>Pseudomonadati</taxon>
        <taxon>Bacteroidota</taxon>
        <taxon>Cytophagia</taxon>
        <taxon>Cytophagales</taxon>
        <taxon>Hymenobacteraceae</taxon>
        <taxon>Hymenobacter</taxon>
    </lineage>
</organism>
<accession>A0A7L4ZY36</accession>
<gene>
    <name evidence="1" type="ORF">F0P96_10930</name>
</gene>